<protein>
    <submittedName>
        <fullName evidence="1">Uncharacterized protein</fullName>
    </submittedName>
</protein>
<dbReference type="AlphaFoldDB" id="A0A9P4NVL2"/>
<evidence type="ECO:0000313" key="2">
    <source>
        <dbReference type="Proteomes" id="UP000800235"/>
    </source>
</evidence>
<organism evidence="1 2">
    <name type="scientific">Tothia fuscella</name>
    <dbReference type="NCBI Taxonomy" id="1048955"/>
    <lineage>
        <taxon>Eukaryota</taxon>
        <taxon>Fungi</taxon>
        <taxon>Dikarya</taxon>
        <taxon>Ascomycota</taxon>
        <taxon>Pezizomycotina</taxon>
        <taxon>Dothideomycetes</taxon>
        <taxon>Pleosporomycetidae</taxon>
        <taxon>Venturiales</taxon>
        <taxon>Cylindrosympodiaceae</taxon>
        <taxon>Tothia</taxon>
    </lineage>
</organism>
<accession>A0A9P4NVL2</accession>
<dbReference type="EMBL" id="MU007028">
    <property type="protein sequence ID" value="KAF2432029.1"/>
    <property type="molecule type" value="Genomic_DNA"/>
</dbReference>
<sequence>MRNSCANVLLIRTLLSQTGDGPPPIQELEPRHIPPEQERLWEDFRRLQEQQRQEAMTSPPLERHAIGVKTVRDLLAIISKHCEQLGISHEQLPDLAPIHPSSSSFGSTAYSVRSDSSIKALNPAELVSCKATG</sequence>
<reference evidence="1" key="1">
    <citation type="journal article" date="2020" name="Stud. Mycol.">
        <title>101 Dothideomycetes genomes: a test case for predicting lifestyles and emergence of pathogens.</title>
        <authorList>
            <person name="Haridas S."/>
            <person name="Albert R."/>
            <person name="Binder M."/>
            <person name="Bloem J."/>
            <person name="Labutti K."/>
            <person name="Salamov A."/>
            <person name="Andreopoulos B."/>
            <person name="Baker S."/>
            <person name="Barry K."/>
            <person name="Bills G."/>
            <person name="Bluhm B."/>
            <person name="Cannon C."/>
            <person name="Castanera R."/>
            <person name="Culley D."/>
            <person name="Daum C."/>
            <person name="Ezra D."/>
            <person name="Gonzalez J."/>
            <person name="Henrissat B."/>
            <person name="Kuo A."/>
            <person name="Liang C."/>
            <person name="Lipzen A."/>
            <person name="Lutzoni F."/>
            <person name="Magnuson J."/>
            <person name="Mondo S."/>
            <person name="Nolan M."/>
            <person name="Ohm R."/>
            <person name="Pangilinan J."/>
            <person name="Park H.-J."/>
            <person name="Ramirez L."/>
            <person name="Alfaro M."/>
            <person name="Sun H."/>
            <person name="Tritt A."/>
            <person name="Yoshinaga Y."/>
            <person name="Zwiers L.-H."/>
            <person name="Turgeon B."/>
            <person name="Goodwin S."/>
            <person name="Spatafora J."/>
            <person name="Crous P."/>
            <person name="Grigoriev I."/>
        </authorList>
    </citation>
    <scope>NUCLEOTIDE SEQUENCE</scope>
    <source>
        <strain evidence="1">CBS 130266</strain>
    </source>
</reference>
<evidence type="ECO:0000313" key="1">
    <source>
        <dbReference type="EMBL" id="KAF2432029.1"/>
    </source>
</evidence>
<proteinExistence type="predicted"/>
<gene>
    <name evidence="1" type="ORF">EJ08DRAFT_160831</name>
</gene>
<keyword evidence="2" id="KW-1185">Reference proteome</keyword>
<dbReference type="Proteomes" id="UP000800235">
    <property type="component" value="Unassembled WGS sequence"/>
</dbReference>
<comment type="caution">
    <text evidence="1">The sequence shown here is derived from an EMBL/GenBank/DDBJ whole genome shotgun (WGS) entry which is preliminary data.</text>
</comment>
<name>A0A9P4NVL2_9PEZI</name>